<dbReference type="SUPFAM" id="SSF48295">
    <property type="entry name" value="TrpR-like"/>
    <property type="match status" value="1"/>
</dbReference>
<dbReference type="AlphaFoldDB" id="A0AAU6WU58"/>
<dbReference type="Proteomes" id="UP001463665">
    <property type="component" value="Chromosome"/>
</dbReference>
<dbReference type="EMBL" id="CP154834">
    <property type="protein sequence ID" value="XAO76109.1"/>
    <property type="molecule type" value="Genomic_DNA"/>
</dbReference>
<name>A0AAU6WU58_9FLAO</name>
<evidence type="ECO:0000313" key="1">
    <source>
        <dbReference type="EMBL" id="XAO76109.1"/>
    </source>
</evidence>
<proteinExistence type="predicted"/>
<dbReference type="RefSeq" id="WP_345767570.1">
    <property type="nucleotide sequence ID" value="NZ_CP154834.1"/>
</dbReference>
<dbReference type="GO" id="GO:0043565">
    <property type="term" value="F:sequence-specific DNA binding"/>
    <property type="evidence" value="ECO:0007669"/>
    <property type="project" value="InterPro"/>
</dbReference>
<gene>
    <name evidence="1" type="ORF">AAFP95_10065</name>
</gene>
<dbReference type="InterPro" id="IPR010921">
    <property type="entry name" value="Trp_repressor/repl_initiator"/>
</dbReference>
<organism evidence="1 2">
    <name type="scientific">Chryseobacterium endophyticum</name>
    <dbReference type="NCBI Taxonomy" id="1854762"/>
    <lineage>
        <taxon>Bacteria</taxon>
        <taxon>Pseudomonadati</taxon>
        <taxon>Bacteroidota</taxon>
        <taxon>Flavobacteriia</taxon>
        <taxon>Flavobacteriales</taxon>
        <taxon>Weeksellaceae</taxon>
        <taxon>Chryseobacterium group</taxon>
        <taxon>Chryseobacterium</taxon>
    </lineage>
</organism>
<evidence type="ECO:0000313" key="2">
    <source>
        <dbReference type="Proteomes" id="UP001463665"/>
    </source>
</evidence>
<accession>A0AAU6WU58</accession>
<sequence length="103" mass="12345">MKYPEKEELCRHILTKKNIEPLDIICLSTIIAGNENRERIRSNQKLKSYDKKTIFQILDYQKKYNLNNTELAKHFKLSRNSVAKWKKAFFSTENEMALDKPFY</sequence>
<keyword evidence="2" id="KW-1185">Reference proteome</keyword>
<protein>
    <submittedName>
        <fullName evidence="1">Helix-turn-helix domain-containing protein</fullName>
    </submittedName>
</protein>
<reference evidence="1 2" key="1">
    <citation type="submission" date="2024-04" db="EMBL/GenBank/DDBJ databases">
        <title>Genome sequencing and assembly of rice foliar adapted Chryseobacterium endophyticum OsEnb-ALM-A6.</title>
        <authorList>
            <person name="Kumar S."/>
            <person name="Javed M."/>
            <person name="Chouhan V."/>
            <person name="Charishma K."/>
            <person name="Patel A."/>
            <person name="Kumar M."/>
            <person name="Sahu K.P."/>
            <person name="Kumar A."/>
        </authorList>
    </citation>
    <scope>NUCLEOTIDE SEQUENCE [LARGE SCALE GENOMIC DNA]</scope>
    <source>
        <strain evidence="1 2">OsEnb-ALM-A6</strain>
    </source>
</reference>